<dbReference type="Gene3D" id="3.80.10.10">
    <property type="entry name" value="Ribonuclease Inhibitor"/>
    <property type="match status" value="1"/>
</dbReference>
<dbReference type="Proteomes" id="UP001218218">
    <property type="component" value="Unassembled WGS sequence"/>
</dbReference>
<dbReference type="EMBL" id="JARIHO010000059">
    <property type="protein sequence ID" value="KAJ7318199.1"/>
    <property type="molecule type" value="Genomic_DNA"/>
</dbReference>
<evidence type="ECO:0000313" key="1">
    <source>
        <dbReference type="EMBL" id="KAJ7318199.1"/>
    </source>
</evidence>
<comment type="caution">
    <text evidence="1">The sequence shown here is derived from an EMBL/GenBank/DDBJ whole genome shotgun (WGS) entry which is preliminary data.</text>
</comment>
<organism evidence="1 2">
    <name type="scientific">Mycena albidolilacea</name>
    <dbReference type="NCBI Taxonomy" id="1033008"/>
    <lineage>
        <taxon>Eukaryota</taxon>
        <taxon>Fungi</taxon>
        <taxon>Dikarya</taxon>
        <taxon>Basidiomycota</taxon>
        <taxon>Agaricomycotina</taxon>
        <taxon>Agaricomycetes</taxon>
        <taxon>Agaricomycetidae</taxon>
        <taxon>Agaricales</taxon>
        <taxon>Marasmiineae</taxon>
        <taxon>Mycenaceae</taxon>
        <taxon>Mycena</taxon>
    </lineage>
</organism>
<gene>
    <name evidence="1" type="ORF">DFH08DRAFT_402149</name>
</gene>
<proteinExistence type="predicted"/>
<sequence length="291" mass="32477">MRKDAFPAVLSMLVNLTDISVECEVAMDWNSFPALVKEALHVTVALPSLVSVQLQHLSFDQSGDLTSFLQSCKHVDSLVLSSIAVRDIGGNAGLDPRLGLCSLTLGPSHLPLIHSVMSVFDMQSLWYLHATVPIPELEAEIQHLLDGTRNLEYFHVCLDHHHNTSNIDLQNLTHLRTLEITLLFDFSTAPDGFDPVGWTGNIIATSRNPSPIQHVILNVRVDERDLSYLSRLKELERFLVAPEISSLRRLTVNLHSFDVDFNVHGCEPDVRDAFPILFARGMLEMVFLGVP</sequence>
<name>A0AAD7EFX8_9AGAR</name>
<dbReference type="InterPro" id="IPR032675">
    <property type="entry name" value="LRR_dom_sf"/>
</dbReference>
<evidence type="ECO:0000313" key="2">
    <source>
        <dbReference type="Proteomes" id="UP001218218"/>
    </source>
</evidence>
<keyword evidence="2" id="KW-1185">Reference proteome</keyword>
<protein>
    <submittedName>
        <fullName evidence="1">Uncharacterized protein</fullName>
    </submittedName>
</protein>
<dbReference type="AlphaFoldDB" id="A0AAD7EFX8"/>
<accession>A0AAD7EFX8</accession>
<reference evidence="1" key="1">
    <citation type="submission" date="2023-03" db="EMBL/GenBank/DDBJ databases">
        <title>Massive genome expansion in bonnet fungi (Mycena s.s.) driven by repeated elements and novel gene families across ecological guilds.</title>
        <authorList>
            <consortium name="Lawrence Berkeley National Laboratory"/>
            <person name="Harder C.B."/>
            <person name="Miyauchi S."/>
            <person name="Viragh M."/>
            <person name="Kuo A."/>
            <person name="Thoen E."/>
            <person name="Andreopoulos B."/>
            <person name="Lu D."/>
            <person name="Skrede I."/>
            <person name="Drula E."/>
            <person name="Henrissat B."/>
            <person name="Morin E."/>
            <person name="Kohler A."/>
            <person name="Barry K."/>
            <person name="LaButti K."/>
            <person name="Morin E."/>
            <person name="Salamov A."/>
            <person name="Lipzen A."/>
            <person name="Mereny Z."/>
            <person name="Hegedus B."/>
            <person name="Baldrian P."/>
            <person name="Stursova M."/>
            <person name="Weitz H."/>
            <person name="Taylor A."/>
            <person name="Grigoriev I.V."/>
            <person name="Nagy L.G."/>
            <person name="Martin F."/>
            <person name="Kauserud H."/>
        </authorList>
    </citation>
    <scope>NUCLEOTIDE SEQUENCE</scope>
    <source>
        <strain evidence="1">CBHHK002</strain>
    </source>
</reference>